<organism evidence="4 5">
    <name type="scientific">Actinopolymorpha pittospori</name>
    <dbReference type="NCBI Taxonomy" id="648752"/>
    <lineage>
        <taxon>Bacteria</taxon>
        <taxon>Bacillati</taxon>
        <taxon>Actinomycetota</taxon>
        <taxon>Actinomycetes</taxon>
        <taxon>Propionibacteriales</taxon>
        <taxon>Actinopolymorphaceae</taxon>
        <taxon>Actinopolymorpha</taxon>
    </lineage>
</organism>
<dbReference type="GO" id="GO:0031411">
    <property type="term" value="C:gas vesicle"/>
    <property type="evidence" value="ECO:0007669"/>
    <property type="project" value="UniProtKB-SubCell"/>
</dbReference>
<evidence type="ECO:0008006" key="6">
    <source>
        <dbReference type="Google" id="ProtNLM"/>
    </source>
</evidence>
<dbReference type="Proteomes" id="UP000638648">
    <property type="component" value="Unassembled WGS sequence"/>
</dbReference>
<accession>A0A927RKW2</accession>
<comment type="caution">
    <text evidence="4">The sequence shown here is derived from an EMBL/GenBank/DDBJ whole genome shotgun (WGS) entry which is preliminary data.</text>
</comment>
<evidence type="ECO:0000313" key="5">
    <source>
        <dbReference type="Proteomes" id="UP000638648"/>
    </source>
</evidence>
<dbReference type="Pfam" id="PF06386">
    <property type="entry name" value="GvpL_GvpF"/>
    <property type="match status" value="1"/>
</dbReference>
<evidence type="ECO:0000256" key="3">
    <source>
        <dbReference type="ARBA" id="ARBA00035643"/>
    </source>
</evidence>
<comment type="similarity">
    <text evidence="3">Belongs to the gas vesicle GvpF/GvpL family.</text>
</comment>
<evidence type="ECO:0000313" key="4">
    <source>
        <dbReference type="EMBL" id="MBE1607158.1"/>
    </source>
</evidence>
<comment type="subcellular location">
    <subcellularLocation>
        <location evidence="2">Gas vesicle</location>
    </subcellularLocation>
</comment>
<dbReference type="AlphaFoldDB" id="A0A927RKW2"/>
<gene>
    <name evidence="4" type="ORF">HEB94_004006</name>
</gene>
<dbReference type="EMBL" id="JADBEM010000001">
    <property type="protein sequence ID" value="MBE1607158.1"/>
    <property type="molecule type" value="Genomic_DNA"/>
</dbReference>
<dbReference type="PANTHER" id="PTHR36852">
    <property type="entry name" value="PROTEIN GVPL 2"/>
    <property type="match status" value="1"/>
</dbReference>
<keyword evidence="5" id="KW-1185">Reference proteome</keyword>
<dbReference type="PANTHER" id="PTHR36852:SF1">
    <property type="entry name" value="PROTEIN GVPL 2"/>
    <property type="match status" value="1"/>
</dbReference>
<protein>
    <recommendedName>
        <fullName evidence="6">Gas vesicle synthesis protein GvpL/GvpF</fullName>
    </recommendedName>
</protein>
<keyword evidence="1" id="KW-0304">Gas vesicle</keyword>
<dbReference type="RefSeq" id="WP_192751150.1">
    <property type="nucleotide sequence ID" value="NZ_BAABJL010000175.1"/>
</dbReference>
<evidence type="ECO:0000256" key="1">
    <source>
        <dbReference type="ARBA" id="ARBA00022987"/>
    </source>
</evidence>
<proteinExistence type="inferred from homology"/>
<name>A0A927RKW2_9ACTN</name>
<dbReference type="GO" id="GO:0031412">
    <property type="term" value="P:gas vesicle organization"/>
    <property type="evidence" value="ECO:0007669"/>
    <property type="project" value="InterPro"/>
</dbReference>
<dbReference type="InterPro" id="IPR009430">
    <property type="entry name" value="GvpL/GvpF"/>
</dbReference>
<sequence length="252" mass="27272">MTLLLHGVVQDDHPFVATRVADEPHLAAIERDGLAVIVRDLPDDTQLTDEDGISFLDVLVRAMRDGPVLPLRFGTVAPDADSVCSEVLASPAGDDLRARLEAVGDLVELRITFTLSEDTLQTLFNEDAELRVAASRGGAMAEMSERVELGRMVAERLAVRRSQLVADWAGRLGNVVEEATTLKTSDEGWEQVAFLTRRGRLAELDSAVATLAEEIDEQALIDYVGPLPIYSFDPASSATPAQAASQGSRWGF</sequence>
<reference evidence="4" key="1">
    <citation type="submission" date="2020-10" db="EMBL/GenBank/DDBJ databases">
        <title>Sequencing the genomes of 1000 actinobacteria strains.</title>
        <authorList>
            <person name="Klenk H.-P."/>
        </authorList>
    </citation>
    <scope>NUCLEOTIDE SEQUENCE</scope>
    <source>
        <strain evidence="4">DSM 45354</strain>
    </source>
</reference>
<evidence type="ECO:0000256" key="2">
    <source>
        <dbReference type="ARBA" id="ARBA00035108"/>
    </source>
</evidence>